<organism evidence="2 3">
    <name type="scientific">Metarhizium robertsii</name>
    <dbReference type="NCBI Taxonomy" id="568076"/>
    <lineage>
        <taxon>Eukaryota</taxon>
        <taxon>Fungi</taxon>
        <taxon>Dikarya</taxon>
        <taxon>Ascomycota</taxon>
        <taxon>Pezizomycotina</taxon>
        <taxon>Sordariomycetes</taxon>
        <taxon>Hypocreomycetidae</taxon>
        <taxon>Hypocreales</taxon>
        <taxon>Clavicipitaceae</taxon>
        <taxon>Metarhizium</taxon>
    </lineage>
</organism>
<gene>
    <name evidence="2" type="ORF">X797_010918</name>
</gene>
<reference evidence="2 3" key="1">
    <citation type="submission" date="2014-02" db="EMBL/GenBank/DDBJ databases">
        <title>The genome sequence of the entomopathogenic fungus Metarhizium robertsii ARSEF 2575.</title>
        <authorList>
            <person name="Giuliano Garisto Donzelli B."/>
            <person name="Roe B.A."/>
            <person name="Macmil S.L."/>
            <person name="Krasnoff S.B."/>
            <person name="Gibson D.M."/>
        </authorList>
    </citation>
    <scope>NUCLEOTIDE SEQUENCE [LARGE SCALE GENOMIC DNA]</scope>
    <source>
        <strain evidence="2 3">ARSEF 2575</strain>
    </source>
</reference>
<dbReference type="AlphaFoldDB" id="A0A0A1UN79"/>
<dbReference type="HOGENOM" id="CLU_1073952_0_0_1"/>
<name>A0A0A1UN79_9HYPO</name>
<sequence>MSGNPQCACSATFLTSDELDAHIEEQKSLKVTLEKSKASISAALGRCSVHIPKFESTTNDKEDPAIGRGRHCPYSGPPVQADGNENPADVECNEVCQCCAYRFRVASKFLRHTPDVSEMDMHQASYATKRRDVIIERVDEELRLAENQKRARGMADDYAETCKLVKLSHVDLSTTGVDHGIASSVPNTLDGIRNALPSDTLLAAAQSINEPLKVCQPITQLTESAEDLAAFEPMPNLTAYNAPIHNEINWLSWIQQTEA</sequence>
<proteinExistence type="predicted"/>
<protein>
    <submittedName>
        <fullName evidence="2">Uncharacterized protein</fullName>
    </submittedName>
</protein>
<evidence type="ECO:0000313" key="3">
    <source>
        <dbReference type="Proteomes" id="UP000030151"/>
    </source>
</evidence>
<feature type="region of interest" description="Disordered" evidence="1">
    <location>
        <begin position="55"/>
        <end position="74"/>
    </location>
</feature>
<evidence type="ECO:0000313" key="2">
    <source>
        <dbReference type="EMBL" id="EXU96024.1"/>
    </source>
</evidence>
<comment type="caution">
    <text evidence="2">The sequence shown here is derived from an EMBL/GenBank/DDBJ whole genome shotgun (WGS) entry which is preliminary data.</text>
</comment>
<dbReference type="Proteomes" id="UP000030151">
    <property type="component" value="Unassembled WGS sequence"/>
</dbReference>
<evidence type="ECO:0000256" key="1">
    <source>
        <dbReference type="SAM" id="MobiDB-lite"/>
    </source>
</evidence>
<dbReference type="EMBL" id="JELW01000057">
    <property type="protein sequence ID" value="EXU96024.1"/>
    <property type="molecule type" value="Genomic_DNA"/>
</dbReference>
<accession>A0A0A1UN79</accession>